<accession>X1D5U6</accession>
<gene>
    <name evidence="1" type="ORF">S01H4_50463</name>
</gene>
<reference evidence="1" key="1">
    <citation type="journal article" date="2014" name="Front. Microbiol.">
        <title>High frequency of phylogenetically diverse reductive dehalogenase-homologous genes in deep subseafloor sedimentary metagenomes.</title>
        <authorList>
            <person name="Kawai M."/>
            <person name="Futagami T."/>
            <person name="Toyoda A."/>
            <person name="Takaki Y."/>
            <person name="Nishi S."/>
            <person name="Hori S."/>
            <person name="Arai W."/>
            <person name="Tsubouchi T."/>
            <person name="Morono Y."/>
            <person name="Uchiyama I."/>
            <person name="Ito T."/>
            <person name="Fujiyama A."/>
            <person name="Inagaki F."/>
            <person name="Takami H."/>
        </authorList>
    </citation>
    <scope>NUCLEOTIDE SEQUENCE</scope>
    <source>
        <strain evidence="1">Expedition CK06-06</strain>
    </source>
</reference>
<comment type="caution">
    <text evidence="1">The sequence shown here is derived from an EMBL/GenBank/DDBJ whole genome shotgun (WGS) entry which is preliminary data.</text>
</comment>
<evidence type="ECO:0000313" key="1">
    <source>
        <dbReference type="EMBL" id="GAG91851.1"/>
    </source>
</evidence>
<name>X1D5U6_9ZZZZ</name>
<protein>
    <submittedName>
        <fullName evidence="1">Uncharacterized protein</fullName>
    </submittedName>
</protein>
<proteinExistence type="predicted"/>
<feature type="non-terminal residue" evidence="1">
    <location>
        <position position="1"/>
    </location>
</feature>
<dbReference type="EMBL" id="BART01028653">
    <property type="protein sequence ID" value="GAG91851.1"/>
    <property type="molecule type" value="Genomic_DNA"/>
</dbReference>
<organism evidence="1">
    <name type="scientific">marine sediment metagenome</name>
    <dbReference type="NCBI Taxonomy" id="412755"/>
    <lineage>
        <taxon>unclassified sequences</taxon>
        <taxon>metagenomes</taxon>
        <taxon>ecological metagenomes</taxon>
    </lineage>
</organism>
<sequence>VPLERDTAADSKEEVNVPLLQVNYDQYID</sequence>
<dbReference type="AlphaFoldDB" id="X1D5U6"/>